<proteinExistence type="predicted"/>
<feature type="signal peptide" evidence="2">
    <location>
        <begin position="1"/>
        <end position="18"/>
    </location>
</feature>
<keyword evidence="2" id="KW-0732">Signal</keyword>
<feature type="compositionally biased region" description="Polar residues" evidence="1">
    <location>
        <begin position="613"/>
        <end position="625"/>
    </location>
</feature>
<keyword evidence="4" id="KW-1185">Reference proteome</keyword>
<feature type="compositionally biased region" description="Low complexity" evidence="1">
    <location>
        <begin position="643"/>
        <end position="668"/>
    </location>
</feature>
<dbReference type="Proteomes" id="UP000494165">
    <property type="component" value="Unassembled WGS sequence"/>
</dbReference>
<dbReference type="EMBL" id="CADEPI010000125">
    <property type="protein sequence ID" value="CAB3376179.1"/>
    <property type="molecule type" value="Genomic_DNA"/>
</dbReference>
<comment type="caution">
    <text evidence="3">The sequence shown here is derived from an EMBL/GenBank/DDBJ whole genome shotgun (WGS) entry which is preliminary data.</text>
</comment>
<evidence type="ECO:0000256" key="1">
    <source>
        <dbReference type="SAM" id="MobiDB-lite"/>
    </source>
</evidence>
<evidence type="ECO:0000256" key="2">
    <source>
        <dbReference type="SAM" id="SignalP"/>
    </source>
</evidence>
<evidence type="ECO:0000313" key="4">
    <source>
        <dbReference type="Proteomes" id="UP000494165"/>
    </source>
</evidence>
<dbReference type="GO" id="GO:0031012">
    <property type="term" value="C:extracellular matrix"/>
    <property type="evidence" value="ECO:0007669"/>
    <property type="project" value="TreeGrafter"/>
</dbReference>
<dbReference type="GO" id="GO:0005615">
    <property type="term" value="C:extracellular space"/>
    <property type="evidence" value="ECO:0007669"/>
    <property type="project" value="TreeGrafter"/>
</dbReference>
<protein>
    <submittedName>
        <fullName evidence="3">Uncharacterized protein</fullName>
    </submittedName>
</protein>
<feature type="region of interest" description="Disordered" evidence="1">
    <location>
        <begin position="594"/>
        <end position="683"/>
    </location>
</feature>
<accession>A0A8S1D707</accession>
<dbReference type="AlphaFoldDB" id="A0A8S1D707"/>
<sequence length="799" mass="87144">MRLAWLLLFCLSASRAESALINTTAASHIVSKNFISVTLDPFLISDLPWADPLTVKLCNQLSPAWLKIAPTDDSLDYKLFNLTVFQWAALTHFASESGLVQMWDVGIFERAVLDWDRTLRKGVFPISVAPPTKHEFPPAAGEMAFSSSAADLPKVQTVKSLMSGYESKNLSVFAPEMNYFASYKDIEQFSSWLVENVDKLNAISMKPSKLIGSGDLSASSVVSKEAGDLFKLELMVLGALEQLGAARKPIAISDARISWEDESALQSFGDTFASTLLWADRLGQAAALGVSTVFQPALIPSHDKGTRLQPSTDFWFAVLHKKLMGERVLAVQSDALGNRSASFFAHCTAAGGHQGVQGAVTVLAVNLGSTPLRGNVSSWSAGRENVTLNQYVLHGDLEGRNVMLNGKTLFVDFESGELPGLEPEIVTSPEEVVLPGHSIVFWVVTDLGAAACVDGQRPKRSTPDEEDDDTETTHLAIVFPVEEVREAERAMQLEPNRSAECECPAGCSPTTSAGCRVGGLRIVKPSCSTAEFLQKMSFILKQRRSGCCCDGAVACRDDDDASNNNNKPVVERVDLTPAPLAITASLEELITTVFTSPPPFWPPGKRTTDENEPSSQPAHRTTSKSVFDPDRETFRTSYLTLVPHTSSRAPSSTTSSPPTTPTETKPQPVFGGKTPPNRPLQPLHPYRFEGQIVGYVHPPHYQTSAFRLQQQQAPLNEPSAVKSRFEQYSNQFRPGGGAKLRSSDQRPKPTISPYLEGLIRYLADHSDDSENNEVAQGHTANKKIQTAINVLKWLIDTSE</sequence>
<organism evidence="3 4">
    <name type="scientific">Cloeon dipterum</name>
    <dbReference type="NCBI Taxonomy" id="197152"/>
    <lineage>
        <taxon>Eukaryota</taxon>
        <taxon>Metazoa</taxon>
        <taxon>Ecdysozoa</taxon>
        <taxon>Arthropoda</taxon>
        <taxon>Hexapoda</taxon>
        <taxon>Insecta</taxon>
        <taxon>Pterygota</taxon>
        <taxon>Palaeoptera</taxon>
        <taxon>Ephemeroptera</taxon>
        <taxon>Pisciforma</taxon>
        <taxon>Baetidae</taxon>
        <taxon>Cloeon</taxon>
    </lineage>
</organism>
<gene>
    <name evidence="3" type="ORF">CLODIP_2_CD00731</name>
</gene>
<name>A0A8S1D707_9INSE</name>
<dbReference type="OrthoDB" id="7736742at2759"/>
<reference evidence="3 4" key="1">
    <citation type="submission" date="2020-04" db="EMBL/GenBank/DDBJ databases">
        <authorList>
            <person name="Alioto T."/>
            <person name="Alioto T."/>
            <person name="Gomez Garrido J."/>
        </authorList>
    </citation>
    <scope>NUCLEOTIDE SEQUENCE [LARGE SCALE GENOMIC DNA]</scope>
</reference>
<dbReference type="PANTHER" id="PTHR46145:SF4">
    <property type="entry name" value="HEPARANASE"/>
    <property type="match status" value="1"/>
</dbReference>
<dbReference type="PANTHER" id="PTHR46145">
    <property type="entry name" value="HEPARANASE"/>
    <property type="match status" value="1"/>
</dbReference>
<feature type="chain" id="PRO_5035722968" evidence="2">
    <location>
        <begin position="19"/>
        <end position="799"/>
    </location>
</feature>
<evidence type="ECO:0000313" key="3">
    <source>
        <dbReference type="EMBL" id="CAB3376179.1"/>
    </source>
</evidence>